<dbReference type="Proteomes" id="UP000184612">
    <property type="component" value="Unassembled WGS sequence"/>
</dbReference>
<sequence length="178" mass="20477">MKKEIKVFDYASEIMKAVETGVLLTTKTDDKVNSMTISWGTLGIEWSKPIFTVFVRENRFTKHQLEENSEFTINIPYGAFDKKILGFCGTKSGRDTDKIKELNLTLETPDKVSVPAIKELPLTLECKVVYKQKQDEEKITEENRKAFYPQEVDSFYHGANKDYHTIFCGEIVSAYIIE</sequence>
<proteinExistence type="inferred from homology"/>
<dbReference type="RefSeq" id="WP_073588871.1">
    <property type="nucleotide sequence ID" value="NZ_FRFD01000006.1"/>
</dbReference>
<dbReference type="EMBL" id="FRFD01000006">
    <property type="protein sequence ID" value="SHO49175.1"/>
    <property type="molecule type" value="Genomic_DNA"/>
</dbReference>
<gene>
    <name evidence="3" type="ORF">SAMN02745217_02168</name>
</gene>
<dbReference type="STRING" id="1121345.SAMN02745217_02168"/>
<keyword evidence="4" id="KW-1185">Reference proteome</keyword>
<dbReference type="Gene3D" id="2.30.110.10">
    <property type="entry name" value="Electron Transport, Fmn-binding Protein, Chain A"/>
    <property type="match status" value="1"/>
</dbReference>
<evidence type="ECO:0000256" key="1">
    <source>
        <dbReference type="ARBA" id="ARBA00038054"/>
    </source>
</evidence>
<dbReference type="InterPro" id="IPR002563">
    <property type="entry name" value="Flavin_Rdtase-like_dom"/>
</dbReference>
<dbReference type="PANTHER" id="PTHR43567:SF5">
    <property type="entry name" value="HYPOTHETICAL CYTOSOLIC PROTEIN"/>
    <property type="match status" value="1"/>
</dbReference>
<dbReference type="AlphaFoldDB" id="A0A1M7Y960"/>
<accession>A0A1M7Y960</accession>
<organism evidence="3 4">
    <name type="scientific">Anaerocolumna xylanovorans DSM 12503</name>
    <dbReference type="NCBI Taxonomy" id="1121345"/>
    <lineage>
        <taxon>Bacteria</taxon>
        <taxon>Bacillati</taxon>
        <taxon>Bacillota</taxon>
        <taxon>Clostridia</taxon>
        <taxon>Lachnospirales</taxon>
        <taxon>Lachnospiraceae</taxon>
        <taxon>Anaerocolumna</taxon>
    </lineage>
</organism>
<evidence type="ECO:0000259" key="2">
    <source>
        <dbReference type="Pfam" id="PF01613"/>
    </source>
</evidence>
<reference evidence="3 4" key="1">
    <citation type="submission" date="2016-12" db="EMBL/GenBank/DDBJ databases">
        <authorList>
            <person name="Song W.-J."/>
            <person name="Kurnit D.M."/>
        </authorList>
    </citation>
    <scope>NUCLEOTIDE SEQUENCE [LARGE SCALE GENOMIC DNA]</scope>
    <source>
        <strain evidence="3 4">DSM 12503</strain>
    </source>
</reference>
<name>A0A1M7Y960_9FIRM</name>
<comment type="similarity">
    <text evidence="1">Belongs to the flavoredoxin family.</text>
</comment>
<dbReference type="SUPFAM" id="SSF50475">
    <property type="entry name" value="FMN-binding split barrel"/>
    <property type="match status" value="1"/>
</dbReference>
<dbReference type="OrthoDB" id="9791490at2"/>
<dbReference type="Pfam" id="PF01613">
    <property type="entry name" value="Flavin_Reduct"/>
    <property type="match status" value="1"/>
</dbReference>
<dbReference type="GO" id="GO:0010181">
    <property type="term" value="F:FMN binding"/>
    <property type="evidence" value="ECO:0007669"/>
    <property type="project" value="InterPro"/>
</dbReference>
<dbReference type="InterPro" id="IPR052174">
    <property type="entry name" value="Flavoredoxin"/>
</dbReference>
<dbReference type="GO" id="GO:0016646">
    <property type="term" value="F:oxidoreductase activity, acting on the CH-NH group of donors, NAD or NADP as acceptor"/>
    <property type="evidence" value="ECO:0007669"/>
    <property type="project" value="UniProtKB-ARBA"/>
</dbReference>
<feature type="domain" description="Flavin reductase like" evidence="2">
    <location>
        <begin position="20"/>
        <end position="177"/>
    </location>
</feature>
<protein>
    <submittedName>
        <fullName evidence="3">NADH-FMN oxidoreductase RutF, flavin reductase (DIM6/NTAB) family</fullName>
    </submittedName>
</protein>
<dbReference type="InterPro" id="IPR012349">
    <property type="entry name" value="Split_barrel_FMN-bd"/>
</dbReference>
<evidence type="ECO:0000313" key="4">
    <source>
        <dbReference type="Proteomes" id="UP000184612"/>
    </source>
</evidence>
<dbReference type="PANTHER" id="PTHR43567">
    <property type="entry name" value="FLAVOREDOXIN-RELATED-RELATED"/>
    <property type="match status" value="1"/>
</dbReference>
<evidence type="ECO:0000313" key="3">
    <source>
        <dbReference type="EMBL" id="SHO49175.1"/>
    </source>
</evidence>